<dbReference type="eggNOG" id="COG0784">
    <property type="taxonomic scope" value="Bacteria"/>
</dbReference>
<protein>
    <submittedName>
        <fullName evidence="4">Response regulator receiver protein</fullName>
    </submittedName>
</protein>
<dbReference type="CDD" id="cd00156">
    <property type="entry name" value="REC"/>
    <property type="match status" value="1"/>
</dbReference>
<organism evidence="4 5">
    <name type="scientific">Chthoniobacter flavus Ellin428</name>
    <dbReference type="NCBI Taxonomy" id="497964"/>
    <lineage>
        <taxon>Bacteria</taxon>
        <taxon>Pseudomonadati</taxon>
        <taxon>Verrucomicrobiota</taxon>
        <taxon>Spartobacteria</taxon>
        <taxon>Chthoniobacterales</taxon>
        <taxon>Chthoniobacteraceae</taxon>
        <taxon>Chthoniobacter</taxon>
    </lineage>
</organism>
<gene>
    <name evidence="4" type="ORF">CfE428DRAFT_5120</name>
</gene>
<dbReference type="STRING" id="497964.CfE428DRAFT_5120"/>
<dbReference type="InterPro" id="IPR050595">
    <property type="entry name" value="Bact_response_regulator"/>
</dbReference>
<dbReference type="InterPro" id="IPR001789">
    <property type="entry name" value="Sig_transdc_resp-reg_receiver"/>
</dbReference>
<evidence type="ECO:0000313" key="4">
    <source>
        <dbReference type="EMBL" id="EDY17273.1"/>
    </source>
</evidence>
<dbReference type="InParanoid" id="B4D880"/>
<dbReference type="RefSeq" id="WP_006982441.1">
    <property type="nucleotide sequence ID" value="NZ_ABVL01000021.1"/>
</dbReference>
<feature type="domain" description="Response regulatory" evidence="3">
    <location>
        <begin position="20"/>
        <end position="139"/>
    </location>
</feature>
<keyword evidence="5" id="KW-1185">Reference proteome</keyword>
<evidence type="ECO:0000256" key="1">
    <source>
        <dbReference type="ARBA" id="ARBA00022553"/>
    </source>
</evidence>
<proteinExistence type="predicted"/>
<dbReference type="Pfam" id="PF00072">
    <property type="entry name" value="Response_reg"/>
    <property type="match status" value="1"/>
</dbReference>
<feature type="modified residue" description="4-aspartylphosphate" evidence="2">
    <location>
        <position position="73"/>
    </location>
</feature>
<dbReference type="InterPro" id="IPR011006">
    <property type="entry name" value="CheY-like_superfamily"/>
</dbReference>
<evidence type="ECO:0000259" key="3">
    <source>
        <dbReference type="PROSITE" id="PS50110"/>
    </source>
</evidence>
<keyword evidence="1 2" id="KW-0597">Phosphoprotein</keyword>
<name>B4D880_9BACT</name>
<dbReference type="GO" id="GO:0000160">
    <property type="term" value="P:phosphorelay signal transduction system"/>
    <property type="evidence" value="ECO:0007669"/>
    <property type="project" value="InterPro"/>
</dbReference>
<evidence type="ECO:0000256" key="2">
    <source>
        <dbReference type="PROSITE-ProRule" id="PRU00169"/>
    </source>
</evidence>
<reference evidence="4 5" key="1">
    <citation type="journal article" date="2011" name="J. Bacteriol.">
        <title>Genome sequence of Chthoniobacter flavus Ellin428, an aerobic heterotrophic soil bacterium.</title>
        <authorList>
            <person name="Kant R."/>
            <person name="van Passel M.W."/>
            <person name="Palva A."/>
            <person name="Lucas S."/>
            <person name="Lapidus A."/>
            <person name="Glavina Del Rio T."/>
            <person name="Dalin E."/>
            <person name="Tice H."/>
            <person name="Bruce D."/>
            <person name="Goodwin L."/>
            <person name="Pitluck S."/>
            <person name="Larimer F.W."/>
            <person name="Land M.L."/>
            <person name="Hauser L."/>
            <person name="Sangwan P."/>
            <person name="de Vos W.M."/>
            <person name="Janssen P.H."/>
            <person name="Smidt H."/>
        </authorList>
    </citation>
    <scope>NUCLEOTIDE SEQUENCE [LARGE SCALE GENOMIC DNA]</scope>
    <source>
        <strain evidence="4 5">Ellin428</strain>
    </source>
</reference>
<dbReference type="Gene3D" id="3.40.50.2300">
    <property type="match status" value="1"/>
</dbReference>
<dbReference type="EMBL" id="ABVL01000021">
    <property type="protein sequence ID" value="EDY17273.1"/>
    <property type="molecule type" value="Genomic_DNA"/>
</dbReference>
<comment type="caution">
    <text evidence="4">The sequence shown here is derived from an EMBL/GenBank/DDBJ whole genome shotgun (WGS) entry which is preliminary data.</text>
</comment>
<dbReference type="PANTHER" id="PTHR44591:SF3">
    <property type="entry name" value="RESPONSE REGULATORY DOMAIN-CONTAINING PROTEIN"/>
    <property type="match status" value="1"/>
</dbReference>
<dbReference type="SUPFAM" id="SSF52172">
    <property type="entry name" value="CheY-like"/>
    <property type="match status" value="1"/>
</dbReference>
<dbReference type="AlphaFoldDB" id="B4D880"/>
<sequence>MSAPAFTQVPGGCGELEYKHVLLVDDNQLLASRIRSTLKFLVKSHEFVVTTVANGADAIRAIMAFDFDLIICDMTMPFMAGDMFYLAVQRVKPQMVPRLLFVTDPEATEINTYIQSIKGQIVYKPVEADELERAIRILLARRKRPPGSLDIDLDRWRDIPCLTDRIADEDDVRAGRAIFCIRPLDNLSVSYEEIGLPHCAIFTDECEQHFPVVIVQSERSGHFHYVGFRFLERGNGIGYRSELELLDEPNELFYGSREPELAGANLGLCLCDTVQILPAPYDERISHAREELAG</sequence>
<evidence type="ECO:0000313" key="5">
    <source>
        <dbReference type="Proteomes" id="UP000005824"/>
    </source>
</evidence>
<dbReference type="PANTHER" id="PTHR44591">
    <property type="entry name" value="STRESS RESPONSE REGULATOR PROTEIN 1"/>
    <property type="match status" value="1"/>
</dbReference>
<accession>B4D880</accession>
<dbReference type="Proteomes" id="UP000005824">
    <property type="component" value="Unassembled WGS sequence"/>
</dbReference>
<dbReference type="SMART" id="SM00448">
    <property type="entry name" value="REC"/>
    <property type="match status" value="1"/>
</dbReference>
<dbReference type="PROSITE" id="PS50110">
    <property type="entry name" value="RESPONSE_REGULATORY"/>
    <property type="match status" value="1"/>
</dbReference>